<accession>A0A8D5FYI9</accession>
<dbReference type="EMBL" id="AP024086">
    <property type="protein sequence ID" value="BCL62312.1"/>
    <property type="molecule type" value="Genomic_DNA"/>
</dbReference>
<dbReference type="AlphaFoldDB" id="A0A8D5FYI9"/>
<dbReference type="KEGG" id="dbk:DGMP_30050"/>
<dbReference type="Pfam" id="PF03235">
    <property type="entry name" value="GmrSD_N"/>
    <property type="match status" value="1"/>
</dbReference>
<keyword evidence="3" id="KW-1185">Reference proteome</keyword>
<dbReference type="PANTHER" id="PTHR37292:SF2">
    <property type="entry name" value="DUF262 DOMAIN-CONTAINING PROTEIN"/>
    <property type="match status" value="1"/>
</dbReference>
<name>A0A8D5FYI9_9BACT</name>
<dbReference type="RefSeq" id="WP_228854680.1">
    <property type="nucleotide sequence ID" value="NZ_AP024086.1"/>
</dbReference>
<feature type="domain" description="GmrSD restriction endonucleases N-terminal" evidence="1">
    <location>
        <begin position="19"/>
        <end position="262"/>
    </location>
</feature>
<evidence type="ECO:0000313" key="3">
    <source>
        <dbReference type="Proteomes" id="UP000826725"/>
    </source>
</evidence>
<reference evidence="2" key="1">
    <citation type="submission" date="2020-09" db="EMBL/GenBank/DDBJ databases">
        <title>Desulfogranum mesoprofundum gen. nov., sp. nov., a novel mesophilic, sulfate-reducing chemolithoautotroph isolated from a deep-sea hydrothermal vent chimney in the Suiyo Seamount.</title>
        <authorList>
            <person name="Hashimoto Y."/>
            <person name="Nakagawa S."/>
        </authorList>
    </citation>
    <scope>NUCLEOTIDE SEQUENCE</scope>
    <source>
        <strain evidence="2">KT2</strain>
    </source>
</reference>
<dbReference type="PANTHER" id="PTHR37292">
    <property type="entry name" value="VNG6097C"/>
    <property type="match status" value="1"/>
</dbReference>
<evidence type="ECO:0000259" key="1">
    <source>
        <dbReference type="Pfam" id="PF03235"/>
    </source>
</evidence>
<gene>
    <name evidence="2" type="ORF">DGMP_30050</name>
</gene>
<evidence type="ECO:0000313" key="2">
    <source>
        <dbReference type="EMBL" id="BCL62312.1"/>
    </source>
</evidence>
<sequence length="744" mass="86127">MKDAQKPDHVSLNTLIMRLREGQFVIPDFQREFEWKPWDIKELMRSIFLDYYIGSLLLWKGKQENFNALSCERIYGYPKGNGNPVHIVLDGQQRLTAMYYAFLAPDVNLPNRANRALYFVHVDKFMAEEYDDAFNYDWLTRRWSKIIDNPEVQYEQHIFPLAIMGAGGWELPNWVQGYEQFWKNRTQEAEEAGDADAIEMAAKSTENAHLFGEHLKGITEQYQVAYIELDQDLAVDKVCDIFTQINSKGIRLDAFDLINALLKPKGLQLKHMWRAAASRLEFVETEKMNVYILQVMSILRQSYCSPKYLYFLLPGQEKPVRDPDGTRRKEVLITDAQDFEGRWHNAVDALQAAIKLLQHPHEFAAISSKYLPYVSILPVFASIQAHIKTIQASQRLDAQRKARHWYWASVFTNRYSGSVESTSARDFMDMKAWLQDDNAEPPLITEFKTRFKTLEFRKETKRGTSVYNGLFNLLVLMGARDWMSGNVTLADDLDDHHIVPKKWGAEHLQGKVIDTILNRTPLSAETNRHVISDRLPNQYLPDLIAENGEAAVRSILESHCISPAALAILLRDPFTAEDFEEFIAERQRTFQEAIETLLVKERLDLPVQLRELDEQIEQIELGLRKVIVAVLQADSQYELPSHILRNVKERIQRAAKKNAALDGDYYDTLEGKMEFCDLRELHDAIKTKALWPQFQPRFVNKETLNIKFGQLAELRNAIRHSRSADEITRKEGEAAILWFAKVLK</sequence>
<proteinExistence type="predicted"/>
<dbReference type="InterPro" id="IPR004919">
    <property type="entry name" value="GmrSD_N"/>
</dbReference>
<protein>
    <recommendedName>
        <fullName evidence="1">GmrSD restriction endonucleases N-terminal domain-containing protein</fullName>
    </recommendedName>
</protein>
<organism evidence="2 3">
    <name type="scientific">Desulfomarina profundi</name>
    <dbReference type="NCBI Taxonomy" id="2772557"/>
    <lineage>
        <taxon>Bacteria</taxon>
        <taxon>Pseudomonadati</taxon>
        <taxon>Thermodesulfobacteriota</taxon>
        <taxon>Desulfobulbia</taxon>
        <taxon>Desulfobulbales</taxon>
        <taxon>Desulfobulbaceae</taxon>
        <taxon>Desulfomarina</taxon>
    </lineage>
</organism>
<dbReference type="Proteomes" id="UP000826725">
    <property type="component" value="Chromosome"/>
</dbReference>